<dbReference type="AlphaFoldDB" id="A0A3M6TER4"/>
<keyword evidence="2" id="KW-1185">Reference proteome</keyword>
<accession>A0A3M6TER4</accession>
<gene>
    <name evidence="1" type="ORF">pdam_00013441</name>
</gene>
<dbReference type="EMBL" id="RCHS01003769">
    <property type="protein sequence ID" value="RMX39870.1"/>
    <property type="molecule type" value="Genomic_DNA"/>
</dbReference>
<comment type="caution">
    <text evidence="1">The sequence shown here is derived from an EMBL/GenBank/DDBJ whole genome shotgun (WGS) entry which is preliminary data.</text>
</comment>
<dbReference type="Proteomes" id="UP000275408">
    <property type="component" value="Unassembled WGS sequence"/>
</dbReference>
<protein>
    <recommendedName>
        <fullName evidence="3">DUF4536 domain-containing protein</fullName>
    </recommendedName>
</protein>
<sequence length="145" mass="16003">MTRIHAGVHNVFNKAYDMASSSNSEENKKLPPLEKLPDVVEEPKPVYKEENTNDSWSALVRKLDIEFNEDCVSCKFIGASVCYVCGYIALNTVKTIPASNMPAKVMTGLFGVGLFGIGTLRLFKSPAELAIDRPSNKSSGKDSWW</sequence>
<evidence type="ECO:0000313" key="2">
    <source>
        <dbReference type="Proteomes" id="UP000275408"/>
    </source>
</evidence>
<organism evidence="1 2">
    <name type="scientific">Pocillopora damicornis</name>
    <name type="common">Cauliflower coral</name>
    <name type="synonym">Millepora damicornis</name>
    <dbReference type="NCBI Taxonomy" id="46731"/>
    <lineage>
        <taxon>Eukaryota</taxon>
        <taxon>Metazoa</taxon>
        <taxon>Cnidaria</taxon>
        <taxon>Anthozoa</taxon>
        <taxon>Hexacorallia</taxon>
        <taxon>Scleractinia</taxon>
        <taxon>Astrocoeniina</taxon>
        <taxon>Pocilloporidae</taxon>
        <taxon>Pocillopora</taxon>
    </lineage>
</organism>
<proteinExistence type="predicted"/>
<evidence type="ECO:0000313" key="1">
    <source>
        <dbReference type="EMBL" id="RMX39870.1"/>
    </source>
</evidence>
<evidence type="ECO:0008006" key="3">
    <source>
        <dbReference type="Google" id="ProtNLM"/>
    </source>
</evidence>
<reference evidence="1 2" key="1">
    <citation type="journal article" date="2018" name="Sci. Rep.">
        <title>Comparative analysis of the Pocillopora damicornis genome highlights role of immune system in coral evolution.</title>
        <authorList>
            <person name="Cunning R."/>
            <person name="Bay R.A."/>
            <person name="Gillette P."/>
            <person name="Baker A.C."/>
            <person name="Traylor-Knowles N."/>
        </authorList>
    </citation>
    <scope>NUCLEOTIDE SEQUENCE [LARGE SCALE GENOMIC DNA]</scope>
    <source>
        <strain evidence="1">RSMAS</strain>
        <tissue evidence="1">Whole animal</tissue>
    </source>
</reference>
<dbReference type="OrthoDB" id="5985171at2759"/>
<name>A0A3M6TER4_POCDA</name>